<accession>A0ABN7T750</accession>
<organism evidence="2 3">
    <name type="scientific">Oikopleura dioica</name>
    <name type="common">Tunicate</name>
    <dbReference type="NCBI Taxonomy" id="34765"/>
    <lineage>
        <taxon>Eukaryota</taxon>
        <taxon>Metazoa</taxon>
        <taxon>Chordata</taxon>
        <taxon>Tunicata</taxon>
        <taxon>Appendicularia</taxon>
        <taxon>Copelata</taxon>
        <taxon>Oikopleuridae</taxon>
        <taxon>Oikopleura</taxon>
    </lineage>
</organism>
<gene>
    <name evidence="2" type="ORF">OKIOD_LOCUS14578</name>
</gene>
<dbReference type="InterPro" id="IPR002209">
    <property type="entry name" value="Fibroblast_GF_fam"/>
</dbReference>
<evidence type="ECO:0000313" key="2">
    <source>
        <dbReference type="EMBL" id="CAG5111511.1"/>
    </source>
</evidence>
<evidence type="ECO:0000313" key="3">
    <source>
        <dbReference type="Proteomes" id="UP001158576"/>
    </source>
</evidence>
<dbReference type="Gene3D" id="2.80.10.50">
    <property type="match status" value="1"/>
</dbReference>
<comment type="similarity">
    <text evidence="1">Belongs to the heparin-binding growth factors family.</text>
</comment>
<dbReference type="InterPro" id="IPR008996">
    <property type="entry name" value="IL1/FGF"/>
</dbReference>
<dbReference type="Proteomes" id="UP001158576">
    <property type="component" value="Chromosome 2"/>
</dbReference>
<name>A0ABN7T750_OIKDI</name>
<dbReference type="SUPFAM" id="SSF50353">
    <property type="entry name" value="Cytokine"/>
    <property type="match status" value="1"/>
</dbReference>
<sequence length="168" mass="19215">MPTLIQRIVDPVVVPAPAHFDFPILEETEYKRSHQKEGYLYNYSGYGLDLTETKPVGRKRVRSKDTLLTFMQIAQQLMLIKSSETGEFLSISPRGKVKSLPLPTQGSLWKITKKASHSNFHSLTNKATNCVLSINRRGKVRCRKEKSSQKKKSTSFLPIATKRFGRRY</sequence>
<dbReference type="Pfam" id="PF00167">
    <property type="entry name" value="FGF"/>
    <property type="match status" value="1"/>
</dbReference>
<protein>
    <submittedName>
        <fullName evidence="2">Oidioi.mRNA.OKI2018_I69.chr2.g5813.t1.cds</fullName>
    </submittedName>
</protein>
<evidence type="ECO:0000256" key="1">
    <source>
        <dbReference type="ARBA" id="ARBA00007936"/>
    </source>
</evidence>
<reference evidence="2 3" key="1">
    <citation type="submission" date="2021-04" db="EMBL/GenBank/DDBJ databases">
        <authorList>
            <person name="Bliznina A."/>
        </authorList>
    </citation>
    <scope>NUCLEOTIDE SEQUENCE [LARGE SCALE GENOMIC DNA]</scope>
</reference>
<dbReference type="EMBL" id="OU015567">
    <property type="protein sequence ID" value="CAG5111511.1"/>
    <property type="molecule type" value="Genomic_DNA"/>
</dbReference>
<keyword evidence="3" id="KW-1185">Reference proteome</keyword>
<proteinExistence type="inferred from homology"/>